<evidence type="ECO:0000313" key="2">
    <source>
        <dbReference type="Proteomes" id="UP000018142"/>
    </source>
</evidence>
<sequence length="170" mass="19870">MARKFTDPDNAKYAFDGYGLDHAFIATTGKPLIGLESGKLVSNLYDANIEKCMDMLRTFDDTQEQLRYPREIENSWAPSYNEWADGNTLFIEDGTWRYEETWRKLKKKNKWEDDEINFVPFPQMDGADTYYQEMKQDAYMFVSGSKNADGKSRRHFLYIRIRLPALSADG</sequence>
<reference evidence="1" key="1">
    <citation type="submission" date="2012-11" db="EMBL/GenBank/DDBJ databases">
        <title>Dependencies among metagenomic species, viruses, plasmids and units of genetic variation.</title>
        <authorList>
            <person name="Nielsen H.B."/>
            <person name="Almeida M."/>
            <person name="Juncker A.S."/>
            <person name="Rasmussen S."/>
            <person name="Li J."/>
            <person name="Sunagawa S."/>
            <person name="Plichta D."/>
            <person name="Gautier L."/>
            <person name="Le Chatelier E."/>
            <person name="Peletier E."/>
            <person name="Bonde I."/>
            <person name="Nielsen T."/>
            <person name="Manichanh C."/>
            <person name="Arumugam M."/>
            <person name="Batto J."/>
            <person name="Santos M.B.Q.D."/>
            <person name="Blom N."/>
            <person name="Borruel N."/>
            <person name="Burgdorf K.S."/>
            <person name="Boumezbeur F."/>
            <person name="Casellas F."/>
            <person name="Dore J."/>
            <person name="Guarner F."/>
            <person name="Hansen T."/>
            <person name="Hildebrand F."/>
            <person name="Kaas R.S."/>
            <person name="Kennedy S."/>
            <person name="Kristiansen K."/>
            <person name="Kultima J.R."/>
            <person name="Leonard P."/>
            <person name="Levenez F."/>
            <person name="Lund O."/>
            <person name="Moumen B."/>
            <person name="Le Paslier D."/>
            <person name="Pons N."/>
            <person name="Pedersen O."/>
            <person name="Prifti E."/>
            <person name="Qin J."/>
            <person name="Raes J."/>
            <person name="Tap J."/>
            <person name="Tims S."/>
            <person name="Ussery D.W."/>
            <person name="Yamada T."/>
            <person name="MetaHit consortium"/>
            <person name="Renault P."/>
            <person name="Sicheritz-Ponten T."/>
            <person name="Bork P."/>
            <person name="Wang J."/>
            <person name="Brunak S."/>
            <person name="Ehrlich S.D."/>
        </authorList>
    </citation>
    <scope>NUCLEOTIDE SEQUENCE [LARGE SCALE GENOMIC DNA]</scope>
</reference>
<dbReference type="Gene3D" id="3.40.190.10">
    <property type="entry name" value="Periplasmic binding protein-like II"/>
    <property type="match status" value="1"/>
</dbReference>
<protein>
    <submittedName>
        <fullName evidence="1">Carbohydrate ABC transporter substrate-binding protein CUT1 family (TC 3.A.1.1.-)</fullName>
    </submittedName>
</protein>
<evidence type="ECO:0000313" key="1">
    <source>
        <dbReference type="EMBL" id="CDC44323.1"/>
    </source>
</evidence>
<comment type="caution">
    <text evidence="1">The sequence shown here is derived from an EMBL/GenBank/DDBJ whole genome shotgun (WGS) entry which is preliminary data.</text>
</comment>
<accession>R6R5T6</accession>
<organism evidence="1 2">
    <name type="scientific">[Eubacterium] siraeum CAG:80</name>
    <dbReference type="NCBI Taxonomy" id="1263080"/>
    <lineage>
        <taxon>Bacteria</taxon>
        <taxon>Bacillati</taxon>
        <taxon>Bacillota</taxon>
        <taxon>Clostridia</taxon>
        <taxon>Eubacteriales</taxon>
        <taxon>Oscillospiraceae</taxon>
        <taxon>Oscillospiraceae incertae sedis</taxon>
    </lineage>
</organism>
<dbReference type="SUPFAM" id="SSF53850">
    <property type="entry name" value="Periplasmic binding protein-like II"/>
    <property type="match status" value="1"/>
</dbReference>
<gene>
    <name evidence="1" type="ORF">BN788_01456</name>
</gene>
<dbReference type="Proteomes" id="UP000018142">
    <property type="component" value="Unassembled WGS sequence"/>
</dbReference>
<dbReference type="EMBL" id="CBFJ010000052">
    <property type="protein sequence ID" value="CDC44323.1"/>
    <property type="molecule type" value="Genomic_DNA"/>
</dbReference>
<name>R6R5T6_9FIRM</name>
<dbReference type="AlphaFoldDB" id="R6R5T6"/>
<proteinExistence type="predicted"/>